<dbReference type="AlphaFoldDB" id="A0A0F3NN77"/>
<dbReference type="GO" id="GO:0008408">
    <property type="term" value="F:3'-5' exonuclease activity"/>
    <property type="evidence" value="ECO:0007669"/>
    <property type="project" value="InterPro"/>
</dbReference>
<feature type="domain" description="DNA polymerase III beta sliding clamp C-terminal" evidence="13">
    <location>
        <begin position="257"/>
        <end position="374"/>
    </location>
</feature>
<dbReference type="Pfam" id="PF02768">
    <property type="entry name" value="DNA_pol3_beta_3"/>
    <property type="match status" value="1"/>
</dbReference>
<comment type="subunit">
    <text evidence="10">Forms a ring-shaped head-to-tail homodimer around DNA.</text>
</comment>
<evidence type="ECO:0000259" key="13">
    <source>
        <dbReference type="Pfam" id="PF02768"/>
    </source>
</evidence>
<name>A0A0F3NN77_9RICK</name>
<dbReference type="GO" id="GO:0009360">
    <property type="term" value="C:DNA polymerase III complex"/>
    <property type="evidence" value="ECO:0007669"/>
    <property type="project" value="InterPro"/>
</dbReference>
<dbReference type="PANTHER" id="PTHR30478">
    <property type="entry name" value="DNA POLYMERASE III SUBUNIT BETA"/>
    <property type="match status" value="1"/>
</dbReference>
<evidence type="ECO:0000256" key="5">
    <source>
        <dbReference type="ARBA" id="ARBA00022679"/>
    </source>
</evidence>
<evidence type="ECO:0000256" key="7">
    <source>
        <dbReference type="ARBA" id="ARBA00022705"/>
    </source>
</evidence>
<accession>A0A0F3NN77</accession>
<keyword evidence="15" id="KW-1185">Reference proteome</keyword>
<dbReference type="Gene3D" id="3.70.10.10">
    <property type="match status" value="1"/>
</dbReference>
<keyword evidence="4 10" id="KW-0963">Cytoplasm</keyword>
<evidence type="ECO:0000256" key="4">
    <source>
        <dbReference type="ARBA" id="ARBA00022490"/>
    </source>
</evidence>
<dbReference type="InterPro" id="IPR022634">
    <property type="entry name" value="DNA_polIII_beta_N"/>
</dbReference>
<evidence type="ECO:0000256" key="9">
    <source>
        <dbReference type="ARBA" id="ARBA00023125"/>
    </source>
</evidence>
<evidence type="ECO:0000256" key="10">
    <source>
        <dbReference type="PIRNR" id="PIRNR000804"/>
    </source>
</evidence>
<dbReference type="GO" id="GO:0003677">
    <property type="term" value="F:DNA binding"/>
    <property type="evidence" value="ECO:0007669"/>
    <property type="project" value="UniProtKB-UniRule"/>
</dbReference>
<dbReference type="InterPro" id="IPR022637">
    <property type="entry name" value="DNA_polIII_beta_cen"/>
</dbReference>
<sequence>MSALLKSKLHFKIVKEDLLQSLVYINNIIEKRQSIIVLSCVKIEAKDKVISLTATDLDISIVACVNANVLSDGVVVTSAQLLYDIVKKLSNNVEIAFENKNGKLVIECENAKFSLHVVDPGKFPIIENNELEHKFSLKIGVLIELLSKTKFAMSVEESRYNLNGVYLHVNNNALCCVATDGHRLSLMQTDISNEFFDFGIIIPRKTVNEILKIISHSNDVDKVALISLSQRKICFQYQDYVVTSKVIDGVFPDYKPIIPQFEGKHIFMESEVLLSAIDRVSVIVFDKVKVIKLSFTYNKLLISSASSDQGDATEELDVDYVGEDIVIGLNARYIMEVLYCIKKKCKLTFHDNSTAVVIQDQDVERALYIIMPMRM</sequence>
<evidence type="ECO:0000256" key="8">
    <source>
        <dbReference type="ARBA" id="ARBA00022932"/>
    </source>
</evidence>
<keyword evidence="7 10" id="KW-0235">DNA replication</keyword>
<dbReference type="InterPro" id="IPR001001">
    <property type="entry name" value="DNA_polIII_beta"/>
</dbReference>
<dbReference type="InterPro" id="IPR046938">
    <property type="entry name" value="DNA_clamp_sf"/>
</dbReference>
<dbReference type="SUPFAM" id="SSF55979">
    <property type="entry name" value="DNA clamp"/>
    <property type="match status" value="3"/>
</dbReference>
<dbReference type="PATRIC" id="fig|1359163.3.peg.880"/>
<evidence type="ECO:0000313" key="14">
    <source>
        <dbReference type="EMBL" id="KJV69515.1"/>
    </source>
</evidence>
<dbReference type="InterPro" id="IPR022635">
    <property type="entry name" value="DNA_polIII_beta_C"/>
</dbReference>
<keyword evidence="8 10" id="KW-0239">DNA-directed DNA polymerase</keyword>
<organism evidence="14 15">
    <name type="scientific">Candidatus Neoehrlichia procyonis str. RAC413</name>
    <dbReference type="NCBI Taxonomy" id="1359163"/>
    <lineage>
        <taxon>Bacteria</taxon>
        <taxon>Pseudomonadati</taxon>
        <taxon>Pseudomonadota</taxon>
        <taxon>Alphaproteobacteria</taxon>
        <taxon>Rickettsiales</taxon>
        <taxon>Anaplasmataceae</taxon>
        <taxon>Candidatus Neoehrlichia</taxon>
    </lineage>
</organism>
<gene>
    <name evidence="14" type="primary">dnaN</name>
    <name evidence="14" type="ORF">NLO413_0908</name>
</gene>
<evidence type="ECO:0000256" key="6">
    <source>
        <dbReference type="ARBA" id="ARBA00022695"/>
    </source>
</evidence>
<evidence type="ECO:0000256" key="1">
    <source>
        <dbReference type="ARBA" id="ARBA00004496"/>
    </source>
</evidence>
<evidence type="ECO:0000313" key="15">
    <source>
        <dbReference type="Proteomes" id="UP000033562"/>
    </source>
</evidence>
<dbReference type="SMART" id="SM00480">
    <property type="entry name" value="POL3Bc"/>
    <property type="match status" value="1"/>
</dbReference>
<evidence type="ECO:0000256" key="3">
    <source>
        <dbReference type="ARBA" id="ARBA00021035"/>
    </source>
</evidence>
<dbReference type="RefSeq" id="WP_045809206.1">
    <property type="nucleotide sequence ID" value="NZ_LANX01000001.1"/>
</dbReference>
<reference evidence="14 15" key="1">
    <citation type="submission" date="2015-02" db="EMBL/GenBank/DDBJ databases">
        <title>Genome Sequencing of Rickettsiales.</title>
        <authorList>
            <person name="Daugherty S.C."/>
            <person name="Su Q."/>
            <person name="Abolude K."/>
            <person name="Beier-Sexton M."/>
            <person name="Carlyon J.A."/>
            <person name="Carter R."/>
            <person name="Day N.P."/>
            <person name="Dumler S.J."/>
            <person name="Dyachenko V."/>
            <person name="Godinez A."/>
            <person name="Kurtti T.J."/>
            <person name="Lichay M."/>
            <person name="Mullins K.E."/>
            <person name="Ott S."/>
            <person name="Pappas-Brown V."/>
            <person name="Paris D.H."/>
            <person name="Patel P."/>
            <person name="Richards A.L."/>
            <person name="Sadzewicz L."/>
            <person name="Sears K."/>
            <person name="Seidman D."/>
            <person name="Sengamalay N."/>
            <person name="Stenos J."/>
            <person name="Tallon L.J."/>
            <person name="Vincent G."/>
            <person name="Fraser C.M."/>
            <person name="Munderloh U."/>
            <person name="Dunning-Hotopp J.C."/>
        </authorList>
    </citation>
    <scope>NUCLEOTIDE SEQUENCE [LARGE SCALE GENOMIC DNA]</scope>
    <source>
        <strain evidence="14 15">RAC413</strain>
    </source>
</reference>
<evidence type="ECO:0000256" key="2">
    <source>
        <dbReference type="ARBA" id="ARBA00010752"/>
    </source>
</evidence>
<dbReference type="GO" id="GO:0006271">
    <property type="term" value="P:DNA strand elongation involved in DNA replication"/>
    <property type="evidence" value="ECO:0007669"/>
    <property type="project" value="TreeGrafter"/>
</dbReference>
<dbReference type="EMBL" id="LANX01000001">
    <property type="protein sequence ID" value="KJV69515.1"/>
    <property type="molecule type" value="Genomic_DNA"/>
</dbReference>
<dbReference type="CDD" id="cd00140">
    <property type="entry name" value="beta_clamp"/>
    <property type="match status" value="1"/>
</dbReference>
<protein>
    <recommendedName>
        <fullName evidence="3 10">Beta sliding clamp</fullName>
    </recommendedName>
</protein>
<dbReference type="Pfam" id="PF00712">
    <property type="entry name" value="DNA_pol3_beta"/>
    <property type="match status" value="1"/>
</dbReference>
<keyword evidence="5 10" id="KW-0808">Transferase</keyword>
<comment type="caution">
    <text evidence="14">The sequence shown here is derived from an EMBL/GenBank/DDBJ whole genome shotgun (WGS) entry which is preliminary data.</text>
</comment>
<dbReference type="GO" id="GO:0003887">
    <property type="term" value="F:DNA-directed DNA polymerase activity"/>
    <property type="evidence" value="ECO:0007669"/>
    <property type="project" value="UniProtKB-UniRule"/>
</dbReference>
<comment type="function">
    <text evidence="10">Confers DNA tethering and processivity to DNA polymerases and other proteins. Acts as a clamp, forming a ring around DNA (a reaction catalyzed by the clamp-loading complex) which diffuses in an ATP-independent manner freely and bidirectionally along dsDNA. Initially characterized for its ability to contact the catalytic subunit of DNA polymerase III (Pol III), a complex, multichain enzyme responsible for most of the replicative synthesis in bacteria; Pol III exhibits 3'-5' exonuclease proofreading activity. The beta chain is required for initiation of replication as well as for processivity of DNA replication.</text>
</comment>
<comment type="subcellular location">
    <subcellularLocation>
        <location evidence="1 10">Cytoplasm</location>
    </subcellularLocation>
</comment>
<dbReference type="STRING" id="1359163.NLO413_0908"/>
<proteinExistence type="inferred from homology"/>
<dbReference type="Proteomes" id="UP000033562">
    <property type="component" value="Unassembled WGS sequence"/>
</dbReference>
<dbReference type="PIRSF" id="PIRSF000804">
    <property type="entry name" value="DNA_pol_III_b"/>
    <property type="match status" value="1"/>
</dbReference>
<dbReference type="NCBIfam" id="TIGR00663">
    <property type="entry name" value="dnan"/>
    <property type="match status" value="1"/>
</dbReference>
<feature type="domain" description="DNA polymerase III beta sliding clamp N-terminal" evidence="11">
    <location>
        <begin position="9"/>
        <end position="126"/>
    </location>
</feature>
<dbReference type="Gene3D" id="3.10.150.10">
    <property type="entry name" value="DNA Polymerase III, subunit A, domain 2"/>
    <property type="match status" value="1"/>
</dbReference>
<dbReference type="OrthoDB" id="8421503at2"/>
<evidence type="ECO:0000259" key="12">
    <source>
        <dbReference type="Pfam" id="PF02767"/>
    </source>
</evidence>
<evidence type="ECO:0000259" key="11">
    <source>
        <dbReference type="Pfam" id="PF00712"/>
    </source>
</evidence>
<comment type="similarity">
    <text evidence="2 10">Belongs to the beta sliding clamp family.</text>
</comment>
<feature type="domain" description="DNA polymerase III beta sliding clamp central" evidence="12">
    <location>
        <begin position="140"/>
        <end position="253"/>
    </location>
</feature>
<keyword evidence="6 10" id="KW-0548">Nucleotidyltransferase</keyword>
<dbReference type="PANTHER" id="PTHR30478:SF0">
    <property type="entry name" value="BETA SLIDING CLAMP"/>
    <property type="match status" value="1"/>
</dbReference>
<dbReference type="GO" id="GO:0005737">
    <property type="term" value="C:cytoplasm"/>
    <property type="evidence" value="ECO:0007669"/>
    <property type="project" value="UniProtKB-SubCell"/>
</dbReference>
<dbReference type="Pfam" id="PF02767">
    <property type="entry name" value="DNA_pol3_beta_2"/>
    <property type="match status" value="1"/>
</dbReference>
<keyword evidence="9" id="KW-0238">DNA-binding</keyword>